<keyword evidence="1" id="KW-0597">Phosphoprotein</keyword>
<dbReference type="InterPro" id="IPR001789">
    <property type="entry name" value="Sig_transdc_resp-reg_receiver"/>
</dbReference>
<gene>
    <name evidence="3" type="ORF">J2S08_002974</name>
</gene>
<dbReference type="SUPFAM" id="SSF52172">
    <property type="entry name" value="CheY-like"/>
    <property type="match status" value="1"/>
</dbReference>
<comment type="caution">
    <text evidence="3">The sequence shown here is derived from an EMBL/GenBank/DDBJ whole genome shotgun (WGS) entry which is preliminary data.</text>
</comment>
<dbReference type="InterPro" id="IPR011006">
    <property type="entry name" value="CheY-like_superfamily"/>
</dbReference>
<evidence type="ECO:0000313" key="3">
    <source>
        <dbReference type="EMBL" id="MDQ0177095.1"/>
    </source>
</evidence>
<evidence type="ECO:0000259" key="2">
    <source>
        <dbReference type="PROSITE" id="PS50110"/>
    </source>
</evidence>
<reference evidence="3 4" key="1">
    <citation type="submission" date="2023-07" db="EMBL/GenBank/DDBJ databases">
        <title>Genomic Encyclopedia of Type Strains, Phase IV (KMG-IV): sequencing the most valuable type-strain genomes for metagenomic binning, comparative biology and taxonomic classification.</title>
        <authorList>
            <person name="Goeker M."/>
        </authorList>
    </citation>
    <scope>NUCLEOTIDE SEQUENCE [LARGE SCALE GENOMIC DNA]</scope>
    <source>
        <strain evidence="3 4">DSM 23837</strain>
    </source>
</reference>
<dbReference type="RefSeq" id="WP_307230795.1">
    <property type="nucleotide sequence ID" value="NZ_JAUSTT010000018.1"/>
</dbReference>
<sequence>MNKTVLIVDDSFFMRAWLKNILQKNGYIVIGEAESGEEAIVAYFKKQPDIVMLDITLPSMNGIAALKEMIKLDPAANIVMCSSMGQKNLIMEALENGAKDFIVKPYFDQLVPVLDNVVRA</sequence>
<feature type="modified residue" description="4-aspartylphosphate" evidence="1">
    <location>
        <position position="54"/>
    </location>
</feature>
<evidence type="ECO:0000256" key="1">
    <source>
        <dbReference type="PROSITE-ProRule" id="PRU00169"/>
    </source>
</evidence>
<accession>A0ABT9WV62</accession>
<dbReference type="PANTHER" id="PTHR43228:SF1">
    <property type="entry name" value="TWO-COMPONENT RESPONSE REGULATOR ARR22"/>
    <property type="match status" value="1"/>
</dbReference>
<organism evidence="3 4">
    <name type="scientific">Bacillus chungangensis</name>
    <dbReference type="NCBI Taxonomy" id="587633"/>
    <lineage>
        <taxon>Bacteria</taxon>
        <taxon>Bacillati</taxon>
        <taxon>Bacillota</taxon>
        <taxon>Bacilli</taxon>
        <taxon>Bacillales</taxon>
        <taxon>Bacillaceae</taxon>
        <taxon>Bacillus</taxon>
    </lineage>
</organism>
<proteinExistence type="predicted"/>
<dbReference type="Pfam" id="PF00072">
    <property type="entry name" value="Response_reg"/>
    <property type="match status" value="1"/>
</dbReference>
<dbReference type="EMBL" id="JAUSTT010000018">
    <property type="protein sequence ID" value="MDQ0177095.1"/>
    <property type="molecule type" value="Genomic_DNA"/>
</dbReference>
<dbReference type="SMART" id="SM00448">
    <property type="entry name" value="REC"/>
    <property type="match status" value="1"/>
</dbReference>
<dbReference type="PANTHER" id="PTHR43228">
    <property type="entry name" value="TWO-COMPONENT RESPONSE REGULATOR"/>
    <property type="match status" value="1"/>
</dbReference>
<feature type="domain" description="Response regulatory" evidence="2">
    <location>
        <begin position="4"/>
        <end position="119"/>
    </location>
</feature>
<protein>
    <submittedName>
        <fullName evidence="3">Two-component system chemotaxis response regulator CheY</fullName>
    </submittedName>
</protein>
<dbReference type="Gene3D" id="3.40.50.2300">
    <property type="match status" value="1"/>
</dbReference>
<evidence type="ECO:0000313" key="4">
    <source>
        <dbReference type="Proteomes" id="UP001223586"/>
    </source>
</evidence>
<keyword evidence="4" id="KW-1185">Reference proteome</keyword>
<dbReference type="InterPro" id="IPR052048">
    <property type="entry name" value="ST_Response_Regulator"/>
</dbReference>
<dbReference type="PROSITE" id="PS50110">
    <property type="entry name" value="RESPONSE_REGULATORY"/>
    <property type="match status" value="1"/>
</dbReference>
<dbReference type="Proteomes" id="UP001223586">
    <property type="component" value="Unassembled WGS sequence"/>
</dbReference>
<name>A0ABT9WV62_9BACI</name>